<keyword evidence="3" id="KW-1185">Reference proteome</keyword>
<keyword evidence="1" id="KW-0472">Membrane</keyword>
<protein>
    <submittedName>
        <fullName evidence="2">Uncharacterized protein</fullName>
    </submittedName>
</protein>
<name>A0ABT9VD85_9BACI</name>
<sequence length="84" mass="9302">MRKHVFGVLSITMVIISIVFFLLTRGPNVNIQLGISVFTGLSIIGIILAIASKRIWYIIIGSVLNGFVLYFVILLIFAYGISEN</sequence>
<proteinExistence type="predicted"/>
<feature type="transmembrane region" description="Helical" evidence="1">
    <location>
        <begin position="29"/>
        <end position="50"/>
    </location>
</feature>
<dbReference type="RefSeq" id="WP_306974972.1">
    <property type="nucleotide sequence ID" value="NZ_JAUSTQ010000003.1"/>
</dbReference>
<feature type="transmembrane region" description="Helical" evidence="1">
    <location>
        <begin position="5"/>
        <end position="23"/>
    </location>
</feature>
<comment type="caution">
    <text evidence="2">The sequence shown here is derived from an EMBL/GenBank/DDBJ whole genome shotgun (WGS) entry which is preliminary data.</text>
</comment>
<keyword evidence="1" id="KW-1133">Transmembrane helix</keyword>
<gene>
    <name evidence="2" type="ORF">J2S77_000862</name>
</gene>
<keyword evidence="1" id="KW-0812">Transmembrane</keyword>
<organism evidence="2 3">
    <name type="scientific">Alkalibacillus salilacus</name>
    <dbReference type="NCBI Taxonomy" id="284582"/>
    <lineage>
        <taxon>Bacteria</taxon>
        <taxon>Bacillati</taxon>
        <taxon>Bacillota</taxon>
        <taxon>Bacilli</taxon>
        <taxon>Bacillales</taxon>
        <taxon>Bacillaceae</taxon>
        <taxon>Alkalibacillus</taxon>
    </lineage>
</organism>
<reference evidence="2 3" key="1">
    <citation type="submission" date="2023-07" db="EMBL/GenBank/DDBJ databases">
        <title>Genomic Encyclopedia of Type Strains, Phase IV (KMG-IV): sequencing the most valuable type-strain genomes for metagenomic binning, comparative biology and taxonomic classification.</title>
        <authorList>
            <person name="Goeker M."/>
        </authorList>
    </citation>
    <scope>NUCLEOTIDE SEQUENCE [LARGE SCALE GENOMIC DNA]</scope>
    <source>
        <strain evidence="2 3">DSM 16460</strain>
    </source>
</reference>
<evidence type="ECO:0000313" key="3">
    <source>
        <dbReference type="Proteomes" id="UP001224359"/>
    </source>
</evidence>
<feature type="transmembrane region" description="Helical" evidence="1">
    <location>
        <begin position="57"/>
        <end position="81"/>
    </location>
</feature>
<dbReference type="EMBL" id="JAUSTQ010000003">
    <property type="protein sequence ID" value="MDQ0158898.1"/>
    <property type="molecule type" value="Genomic_DNA"/>
</dbReference>
<accession>A0ABT9VD85</accession>
<dbReference type="Proteomes" id="UP001224359">
    <property type="component" value="Unassembled WGS sequence"/>
</dbReference>
<evidence type="ECO:0000313" key="2">
    <source>
        <dbReference type="EMBL" id="MDQ0158898.1"/>
    </source>
</evidence>
<evidence type="ECO:0000256" key="1">
    <source>
        <dbReference type="SAM" id="Phobius"/>
    </source>
</evidence>